<keyword evidence="2" id="KW-1185">Reference proteome</keyword>
<evidence type="ECO:0000313" key="1">
    <source>
        <dbReference type="EMBL" id="KAI5658363.1"/>
    </source>
</evidence>
<evidence type="ECO:0000313" key="2">
    <source>
        <dbReference type="Proteomes" id="UP001060085"/>
    </source>
</evidence>
<organism evidence="1 2">
    <name type="scientific">Catharanthus roseus</name>
    <name type="common">Madagascar periwinkle</name>
    <name type="synonym">Vinca rosea</name>
    <dbReference type="NCBI Taxonomy" id="4058"/>
    <lineage>
        <taxon>Eukaryota</taxon>
        <taxon>Viridiplantae</taxon>
        <taxon>Streptophyta</taxon>
        <taxon>Embryophyta</taxon>
        <taxon>Tracheophyta</taxon>
        <taxon>Spermatophyta</taxon>
        <taxon>Magnoliopsida</taxon>
        <taxon>eudicotyledons</taxon>
        <taxon>Gunneridae</taxon>
        <taxon>Pentapetalae</taxon>
        <taxon>asterids</taxon>
        <taxon>lamiids</taxon>
        <taxon>Gentianales</taxon>
        <taxon>Apocynaceae</taxon>
        <taxon>Rauvolfioideae</taxon>
        <taxon>Vinceae</taxon>
        <taxon>Catharanthinae</taxon>
        <taxon>Catharanthus</taxon>
    </lineage>
</organism>
<reference evidence="2" key="1">
    <citation type="journal article" date="2023" name="Nat. Plants">
        <title>Single-cell RNA sequencing provides a high-resolution roadmap for understanding the multicellular compartmentation of specialized metabolism.</title>
        <authorList>
            <person name="Sun S."/>
            <person name="Shen X."/>
            <person name="Li Y."/>
            <person name="Li Y."/>
            <person name="Wang S."/>
            <person name="Li R."/>
            <person name="Zhang H."/>
            <person name="Shen G."/>
            <person name="Guo B."/>
            <person name="Wei J."/>
            <person name="Xu J."/>
            <person name="St-Pierre B."/>
            <person name="Chen S."/>
            <person name="Sun C."/>
        </authorList>
    </citation>
    <scope>NUCLEOTIDE SEQUENCE [LARGE SCALE GENOMIC DNA]</scope>
</reference>
<protein>
    <submittedName>
        <fullName evidence="1">Uncharacterized protein</fullName>
    </submittedName>
</protein>
<sequence>MWVVPAQKMYNIIAKIKRNRMQGAQRGYTVFYRHCDDSNVLSNIVVAHPTSIQMIRTWPYILLMDTNIKQTSKYNMPLLGVVGMTPTGKNFTLTTAFMRNEQATTYRWVLQQIKHLYFSCAMTTESQQDLNRKRFNTCDRQGV</sequence>
<dbReference type="EMBL" id="CM044706">
    <property type="protein sequence ID" value="KAI5658363.1"/>
    <property type="molecule type" value="Genomic_DNA"/>
</dbReference>
<comment type="caution">
    <text evidence="1">The sequence shown here is derived from an EMBL/GenBank/DDBJ whole genome shotgun (WGS) entry which is preliminary data.</text>
</comment>
<name>A0ACC0ABQ7_CATRO</name>
<proteinExistence type="predicted"/>
<dbReference type="Proteomes" id="UP001060085">
    <property type="component" value="Linkage Group LG06"/>
</dbReference>
<gene>
    <name evidence="1" type="ORF">M9H77_27156</name>
</gene>
<accession>A0ACC0ABQ7</accession>